<dbReference type="SMART" id="SM00448">
    <property type="entry name" value="REC"/>
    <property type="match status" value="1"/>
</dbReference>
<keyword evidence="4" id="KW-0547">Nucleotide-binding</keyword>
<feature type="modified residue" description="4-aspartylphosphate" evidence="11">
    <location>
        <position position="55"/>
    </location>
</feature>
<dbReference type="FunFam" id="3.40.50.2300:FF:000018">
    <property type="entry name" value="DNA-binding transcriptional regulator NtrC"/>
    <property type="match status" value="1"/>
</dbReference>
<dbReference type="Pfam" id="PF00072">
    <property type="entry name" value="Response_reg"/>
    <property type="match status" value="1"/>
</dbReference>
<dbReference type="CDD" id="cd00009">
    <property type="entry name" value="AAA"/>
    <property type="match status" value="1"/>
</dbReference>
<dbReference type="InterPro" id="IPR002078">
    <property type="entry name" value="Sigma_54_int"/>
</dbReference>
<keyword evidence="15" id="KW-1185">Reference proteome</keyword>
<evidence type="ECO:0000256" key="9">
    <source>
        <dbReference type="ARBA" id="ARBA00023159"/>
    </source>
</evidence>
<name>A0A6H1WU72_9BACT</name>
<dbReference type="InterPro" id="IPR003593">
    <property type="entry name" value="AAA+_ATPase"/>
</dbReference>
<reference evidence="14 15" key="1">
    <citation type="submission" date="2019-08" db="EMBL/GenBank/DDBJ databases">
        <title>Complete genome sequence of Thermosulfurimonas marina SU872T, an anaerobic thermophilic chemolithoautotrophic bacterium isolated from a shallow marine hydrothermal vent.</title>
        <authorList>
            <person name="Allioux M."/>
            <person name="Jebbar M."/>
            <person name="Slobodkina G."/>
            <person name="Slobodkin A."/>
            <person name="Moalic Y."/>
            <person name="Frolova A."/>
            <person name="Shao Z."/>
            <person name="Alain K."/>
        </authorList>
    </citation>
    <scope>NUCLEOTIDE SEQUENCE [LARGE SCALE GENOMIC DNA]</scope>
    <source>
        <strain evidence="14 15">SU872</strain>
    </source>
</reference>
<feature type="domain" description="Response regulatory" evidence="13">
    <location>
        <begin position="6"/>
        <end position="120"/>
    </location>
</feature>
<evidence type="ECO:0000259" key="12">
    <source>
        <dbReference type="PROSITE" id="PS50045"/>
    </source>
</evidence>
<dbReference type="PROSITE" id="PS00688">
    <property type="entry name" value="SIGMA54_INTERACT_3"/>
    <property type="match status" value="1"/>
</dbReference>
<dbReference type="GO" id="GO:0005524">
    <property type="term" value="F:ATP binding"/>
    <property type="evidence" value="ECO:0007669"/>
    <property type="project" value="UniProtKB-KW"/>
</dbReference>
<comment type="subcellular location">
    <subcellularLocation>
        <location evidence="1">Cytoplasm</location>
    </subcellularLocation>
</comment>
<dbReference type="GO" id="GO:0000160">
    <property type="term" value="P:phosphorelay signal transduction system"/>
    <property type="evidence" value="ECO:0007669"/>
    <property type="project" value="UniProtKB-KW"/>
</dbReference>
<accession>A0A6H1WU72</accession>
<evidence type="ECO:0000256" key="1">
    <source>
        <dbReference type="ARBA" id="ARBA00004496"/>
    </source>
</evidence>
<keyword evidence="9" id="KW-0010">Activator</keyword>
<dbReference type="Gene3D" id="3.40.50.2300">
    <property type="match status" value="1"/>
</dbReference>
<dbReference type="PANTHER" id="PTHR32071">
    <property type="entry name" value="TRANSCRIPTIONAL REGULATORY PROTEIN"/>
    <property type="match status" value="1"/>
</dbReference>
<dbReference type="SMART" id="SM00382">
    <property type="entry name" value="AAA"/>
    <property type="match status" value="1"/>
</dbReference>
<dbReference type="PROSITE" id="PS50045">
    <property type="entry name" value="SIGMA54_INTERACT_4"/>
    <property type="match status" value="1"/>
</dbReference>
<dbReference type="GO" id="GO:0043565">
    <property type="term" value="F:sequence-specific DNA binding"/>
    <property type="evidence" value="ECO:0007669"/>
    <property type="project" value="InterPro"/>
</dbReference>
<dbReference type="Gene3D" id="1.10.8.60">
    <property type="match status" value="1"/>
</dbReference>
<keyword evidence="7" id="KW-0805">Transcription regulation</keyword>
<dbReference type="PROSITE" id="PS00675">
    <property type="entry name" value="SIGMA54_INTERACT_1"/>
    <property type="match status" value="1"/>
</dbReference>
<dbReference type="InterPro" id="IPR025943">
    <property type="entry name" value="Sigma_54_int_dom_ATP-bd_2"/>
</dbReference>
<dbReference type="SUPFAM" id="SSF46689">
    <property type="entry name" value="Homeodomain-like"/>
    <property type="match status" value="1"/>
</dbReference>
<dbReference type="InterPro" id="IPR027417">
    <property type="entry name" value="P-loop_NTPase"/>
</dbReference>
<dbReference type="Pfam" id="PF00158">
    <property type="entry name" value="Sigma54_activat"/>
    <property type="match status" value="1"/>
</dbReference>
<keyword evidence="5" id="KW-0067">ATP-binding</keyword>
<evidence type="ECO:0000256" key="11">
    <source>
        <dbReference type="PROSITE-ProRule" id="PRU00169"/>
    </source>
</evidence>
<keyword evidence="3 11" id="KW-0597">Phosphoprotein</keyword>
<dbReference type="SUPFAM" id="SSF52172">
    <property type="entry name" value="CheY-like"/>
    <property type="match status" value="1"/>
</dbReference>
<dbReference type="InterPro" id="IPR009057">
    <property type="entry name" value="Homeodomain-like_sf"/>
</dbReference>
<dbReference type="Gene3D" id="3.40.50.300">
    <property type="entry name" value="P-loop containing nucleotide triphosphate hydrolases"/>
    <property type="match status" value="1"/>
</dbReference>
<evidence type="ECO:0000256" key="7">
    <source>
        <dbReference type="ARBA" id="ARBA00023015"/>
    </source>
</evidence>
<dbReference type="SUPFAM" id="SSF52540">
    <property type="entry name" value="P-loop containing nucleoside triphosphate hydrolases"/>
    <property type="match status" value="1"/>
</dbReference>
<gene>
    <name evidence="14" type="ORF">FVE67_07550</name>
</gene>
<dbReference type="PROSITE" id="PS50110">
    <property type="entry name" value="RESPONSE_REGULATORY"/>
    <property type="match status" value="1"/>
</dbReference>
<dbReference type="EMBL" id="CP042909">
    <property type="protein sequence ID" value="QJA06656.1"/>
    <property type="molecule type" value="Genomic_DNA"/>
</dbReference>
<dbReference type="GO" id="GO:0006355">
    <property type="term" value="P:regulation of DNA-templated transcription"/>
    <property type="evidence" value="ECO:0007669"/>
    <property type="project" value="InterPro"/>
</dbReference>
<dbReference type="PROSITE" id="PS00676">
    <property type="entry name" value="SIGMA54_INTERACT_2"/>
    <property type="match status" value="1"/>
</dbReference>
<dbReference type="InterPro" id="IPR001789">
    <property type="entry name" value="Sig_transdc_resp-reg_receiver"/>
</dbReference>
<dbReference type="InterPro" id="IPR011006">
    <property type="entry name" value="CheY-like_superfamily"/>
</dbReference>
<dbReference type="Proteomes" id="UP000501253">
    <property type="component" value="Chromosome"/>
</dbReference>
<sequence length="450" mass="50551">MKAKGRVLIIDDDAGIRDAAFQVLSREGYEVEMAGTAEEARRLVEEYEFDVILLDLKLPGVEGLELLQEIREEDPQAQVVVITAYGTVQVAVSAMKLGAADFLQKPFNPQELRLAVSRALEKKRLTLENIYLKRALAEKEGQVEFIGQSPAIRRVLEQAEMAAQTDSTVLLTGESGTGKGLLARLIHRMSPRAEGPFVAVDCGTLVPTLFESELFGHVRGAFTGATQHKIGKFELANGGTIFFDEIGNISLDIQAKLLKAVEEKEISPVGSHRLVRVDVRIIAATNKDLREEVRAGRFREDLYFRLHVISIQLPPLRERREDIPLLAEHFLKRYARKHCKPVEALSPEVLEAFLRYPWPGNVRELENTIERLVVFARKPVIGPEDLYFAGFEDQAPDLTLEEDLPLEEVEKRHVLRVLRACGGNKTLAAQKLGIDRKTLREKLKRWGVTP</sequence>
<dbReference type="RefSeq" id="WP_168720009.1">
    <property type="nucleotide sequence ID" value="NZ_CP042909.1"/>
</dbReference>
<dbReference type="InterPro" id="IPR002197">
    <property type="entry name" value="HTH_Fis"/>
</dbReference>
<evidence type="ECO:0000256" key="10">
    <source>
        <dbReference type="ARBA" id="ARBA00023163"/>
    </source>
</evidence>
<proteinExistence type="predicted"/>
<keyword evidence="8" id="KW-0238">DNA-binding</keyword>
<dbReference type="FunFam" id="3.40.50.300:FF:000006">
    <property type="entry name" value="DNA-binding transcriptional regulator NtrC"/>
    <property type="match status" value="1"/>
</dbReference>
<evidence type="ECO:0000313" key="15">
    <source>
        <dbReference type="Proteomes" id="UP000501253"/>
    </source>
</evidence>
<evidence type="ECO:0000313" key="14">
    <source>
        <dbReference type="EMBL" id="QJA06656.1"/>
    </source>
</evidence>
<dbReference type="InterPro" id="IPR025662">
    <property type="entry name" value="Sigma_54_int_dom_ATP-bd_1"/>
</dbReference>
<keyword evidence="10" id="KW-0804">Transcription</keyword>
<dbReference type="PRINTS" id="PR01590">
    <property type="entry name" value="HTHFIS"/>
</dbReference>
<evidence type="ECO:0000256" key="4">
    <source>
        <dbReference type="ARBA" id="ARBA00022741"/>
    </source>
</evidence>
<dbReference type="AlphaFoldDB" id="A0A6H1WU72"/>
<dbReference type="Pfam" id="PF02954">
    <property type="entry name" value="HTH_8"/>
    <property type="match status" value="1"/>
</dbReference>
<evidence type="ECO:0000256" key="5">
    <source>
        <dbReference type="ARBA" id="ARBA00022840"/>
    </source>
</evidence>
<dbReference type="InterPro" id="IPR058031">
    <property type="entry name" value="AAA_lid_NorR"/>
</dbReference>
<feature type="domain" description="Sigma-54 factor interaction" evidence="12">
    <location>
        <begin position="145"/>
        <end position="374"/>
    </location>
</feature>
<dbReference type="FunFam" id="1.10.8.60:FF:000014">
    <property type="entry name" value="DNA-binding transcriptional regulator NtrC"/>
    <property type="match status" value="1"/>
</dbReference>
<evidence type="ECO:0000256" key="8">
    <source>
        <dbReference type="ARBA" id="ARBA00023125"/>
    </source>
</evidence>
<evidence type="ECO:0000256" key="3">
    <source>
        <dbReference type="ARBA" id="ARBA00022553"/>
    </source>
</evidence>
<keyword evidence="6" id="KW-0902">Two-component regulatory system</keyword>
<organism evidence="14 15">
    <name type="scientific">Thermosulfurimonas marina</name>
    <dbReference type="NCBI Taxonomy" id="2047767"/>
    <lineage>
        <taxon>Bacteria</taxon>
        <taxon>Pseudomonadati</taxon>
        <taxon>Thermodesulfobacteriota</taxon>
        <taxon>Thermodesulfobacteria</taxon>
        <taxon>Thermodesulfobacteriales</taxon>
        <taxon>Thermodesulfobacteriaceae</taxon>
        <taxon>Thermosulfurimonas</taxon>
    </lineage>
</organism>
<dbReference type="Gene3D" id="1.10.10.60">
    <property type="entry name" value="Homeodomain-like"/>
    <property type="match status" value="1"/>
</dbReference>
<dbReference type="InterPro" id="IPR025944">
    <property type="entry name" value="Sigma_54_int_dom_CS"/>
</dbReference>
<dbReference type="GO" id="GO:0005737">
    <property type="term" value="C:cytoplasm"/>
    <property type="evidence" value="ECO:0007669"/>
    <property type="project" value="UniProtKB-SubCell"/>
</dbReference>
<evidence type="ECO:0000256" key="6">
    <source>
        <dbReference type="ARBA" id="ARBA00023012"/>
    </source>
</evidence>
<protein>
    <submittedName>
        <fullName evidence="14">Sigma-54-dependent Fis family transcriptional regulator</fullName>
    </submittedName>
</protein>
<evidence type="ECO:0000256" key="2">
    <source>
        <dbReference type="ARBA" id="ARBA00022490"/>
    </source>
</evidence>
<dbReference type="Pfam" id="PF25601">
    <property type="entry name" value="AAA_lid_14"/>
    <property type="match status" value="1"/>
</dbReference>
<dbReference type="KEGG" id="tmai:FVE67_07550"/>
<keyword evidence="2" id="KW-0963">Cytoplasm</keyword>
<evidence type="ECO:0000259" key="13">
    <source>
        <dbReference type="PROSITE" id="PS50110"/>
    </source>
</evidence>